<evidence type="ECO:0000256" key="1">
    <source>
        <dbReference type="SAM" id="SignalP"/>
    </source>
</evidence>
<evidence type="ECO:0000313" key="3">
    <source>
        <dbReference type="Proteomes" id="UP000308705"/>
    </source>
</evidence>
<keyword evidence="3" id="KW-1185">Reference proteome</keyword>
<evidence type="ECO:0000313" key="2">
    <source>
        <dbReference type="EMBL" id="TKK91443.1"/>
    </source>
</evidence>
<proteinExistence type="predicted"/>
<name>A0A4V5V089_9ACTN</name>
<reference evidence="2 3" key="1">
    <citation type="submission" date="2019-04" db="EMBL/GenBank/DDBJ databases">
        <title>Herbidospora sp. NEAU-GS14.nov., a novel actinomycete isolated from soil.</title>
        <authorList>
            <person name="Han L."/>
        </authorList>
    </citation>
    <scope>NUCLEOTIDE SEQUENCE [LARGE SCALE GENOMIC DNA]</scope>
    <source>
        <strain evidence="2 3">NEAU-GS14</strain>
    </source>
</reference>
<dbReference type="OrthoDB" id="9908391at2"/>
<gene>
    <name evidence="2" type="ORF">FDA94_01265</name>
</gene>
<dbReference type="RefSeq" id="WP_137245131.1">
    <property type="nucleotide sequence ID" value="NZ_SZQA01000001.1"/>
</dbReference>
<protein>
    <submittedName>
        <fullName evidence="2">Uncharacterized protein</fullName>
    </submittedName>
</protein>
<dbReference type="Proteomes" id="UP000308705">
    <property type="component" value="Unassembled WGS sequence"/>
</dbReference>
<accession>A0A4V5V089</accession>
<feature type="chain" id="PRO_5020284178" evidence="1">
    <location>
        <begin position="24"/>
        <end position="197"/>
    </location>
</feature>
<keyword evidence="1" id="KW-0732">Signal</keyword>
<organism evidence="2 3">
    <name type="scientific">Herbidospora galbida</name>
    <dbReference type="NCBI Taxonomy" id="2575442"/>
    <lineage>
        <taxon>Bacteria</taxon>
        <taxon>Bacillati</taxon>
        <taxon>Actinomycetota</taxon>
        <taxon>Actinomycetes</taxon>
        <taxon>Streptosporangiales</taxon>
        <taxon>Streptosporangiaceae</taxon>
        <taxon>Herbidospora</taxon>
    </lineage>
</organism>
<comment type="caution">
    <text evidence="2">The sequence shown here is derived from an EMBL/GenBank/DDBJ whole genome shotgun (WGS) entry which is preliminary data.</text>
</comment>
<feature type="signal peptide" evidence="1">
    <location>
        <begin position="1"/>
        <end position="23"/>
    </location>
</feature>
<sequence length="197" mass="21041">MKFLRAVSALVLAGGLMIGGASAALADERSQIRQIPPNYASRDYWYCPAGTSLGTWIFQAGPNLQISREGRAADSSSHGGGFGADIVNLANSTTWMRVTYTCEVVDEGPATTIVPLSTHNLGPNDPYLMVVELCPESHPEFVELAVNEDRLPPAATFSYHKLRAVGEPDGVLITVDNAALQSGVFSGSLRCRRLSTS</sequence>
<dbReference type="AlphaFoldDB" id="A0A4V5V089"/>
<dbReference type="EMBL" id="SZQA01000001">
    <property type="protein sequence ID" value="TKK91443.1"/>
    <property type="molecule type" value="Genomic_DNA"/>
</dbReference>